<feature type="transmembrane region" description="Helical" evidence="7">
    <location>
        <begin position="62"/>
        <end position="84"/>
    </location>
</feature>
<name>A0A3P7QCZ7_DIBLA</name>
<sequence>LTCAENEYNSIAALVFTTPEKSLHALFHDPPDSFGPASLYLFLPYIFGITCITFGLSVPAGLFIPALLIGATWGRIIGFPNLIIKKSFINVKHLLDVSSGRQLLTFIRLQQFTTPESVFGRKFTTLVISSVFTATLLRLYATLGGSAQIRVIKGPVGERPTHVP</sequence>
<keyword evidence="5" id="KW-0129">CBS domain</keyword>
<dbReference type="GO" id="GO:0005765">
    <property type="term" value="C:lysosomal membrane"/>
    <property type="evidence" value="ECO:0007669"/>
    <property type="project" value="TreeGrafter"/>
</dbReference>
<evidence type="ECO:0000256" key="4">
    <source>
        <dbReference type="ARBA" id="ARBA00022989"/>
    </source>
</evidence>
<accession>A0A3P7QCZ7</accession>
<keyword evidence="9" id="KW-1185">Reference proteome</keyword>
<dbReference type="Proteomes" id="UP000281553">
    <property type="component" value="Unassembled WGS sequence"/>
</dbReference>
<feature type="transmembrane region" description="Helical" evidence="7">
    <location>
        <begin position="37"/>
        <end position="56"/>
    </location>
</feature>
<comment type="subcellular location">
    <subcellularLocation>
        <location evidence="1">Membrane</location>
        <topology evidence="1">Multi-pass membrane protein</topology>
    </subcellularLocation>
</comment>
<dbReference type="InterPro" id="IPR014743">
    <property type="entry name" value="Cl-channel_core"/>
</dbReference>
<reference evidence="8 9" key="1">
    <citation type="submission" date="2018-11" db="EMBL/GenBank/DDBJ databases">
        <authorList>
            <consortium name="Pathogen Informatics"/>
        </authorList>
    </citation>
    <scope>NUCLEOTIDE SEQUENCE [LARGE SCALE GENOMIC DNA]</scope>
</reference>
<dbReference type="Gene3D" id="1.10.3080.10">
    <property type="entry name" value="Clc chloride channel"/>
    <property type="match status" value="1"/>
</dbReference>
<dbReference type="SUPFAM" id="SSF81340">
    <property type="entry name" value="Clc chloride channel"/>
    <property type="match status" value="1"/>
</dbReference>
<gene>
    <name evidence="8" type="ORF">DILT_LOCUS15210</name>
</gene>
<evidence type="ECO:0000313" key="8">
    <source>
        <dbReference type="EMBL" id="VDN28606.1"/>
    </source>
</evidence>
<protein>
    <submittedName>
        <fullName evidence="8">Uncharacterized protein</fullName>
    </submittedName>
</protein>
<feature type="non-terminal residue" evidence="8">
    <location>
        <position position="1"/>
    </location>
</feature>
<dbReference type="InterPro" id="IPR001807">
    <property type="entry name" value="ClC"/>
</dbReference>
<evidence type="ECO:0000256" key="7">
    <source>
        <dbReference type="SAM" id="Phobius"/>
    </source>
</evidence>
<evidence type="ECO:0000256" key="1">
    <source>
        <dbReference type="ARBA" id="ARBA00004141"/>
    </source>
</evidence>
<dbReference type="Pfam" id="PF00654">
    <property type="entry name" value="Voltage_CLC"/>
    <property type="match status" value="1"/>
</dbReference>
<dbReference type="OrthoDB" id="428525at2759"/>
<dbReference type="AlphaFoldDB" id="A0A3P7QCZ7"/>
<dbReference type="InterPro" id="IPR051280">
    <property type="entry name" value="Cl-channel/antiporter"/>
</dbReference>
<evidence type="ECO:0000256" key="5">
    <source>
        <dbReference type="ARBA" id="ARBA00023122"/>
    </source>
</evidence>
<organism evidence="8 9">
    <name type="scientific">Dibothriocephalus latus</name>
    <name type="common">Fish tapeworm</name>
    <name type="synonym">Diphyllobothrium latum</name>
    <dbReference type="NCBI Taxonomy" id="60516"/>
    <lineage>
        <taxon>Eukaryota</taxon>
        <taxon>Metazoa</taxon>
        <taxon>Spiralia</taxon>
        <taxon>Lophotrochozoa</taxon>
        <taxon>Platyhelminthes</taxon>
        <taxon>Cestoda</taxon>
        <taxon>Eucestoda</taxon>
        <taxon>Diphyllobothriidea</taxon>
        <taxon>Diphyllobothriidae</taxon>
        <taxon>Dibothriocephalus</taxon>
    </lineage>
</organism>
<dbReference type="EMBL" id="UYRU01077865">
    <property type="protein sequence ID" value="VDN28606.1"/>
    <property type="molecule type" value="Genomic_DNA"/>
</dbReference>
<dbReference type="PANTHER" id="PTHR11689:SF136">
    <property type="entry name" value="H(+)_CL(-) EXCHANGE TRANSPORTER 7"/>
    <property type="match status" value="1"/>
</dbReference>
<keyword evidence="3" id="KW-0677">Repeat</keyword>
<keyword evidence="6 7" id="KW-0472">Membrane</keyword>
<evidence type="ECO:0000256" key="3">
    <source>
        <dbReference type="ARBA" id="ARBA00022737"/>
    </source>
</evidence>
<dbReference type="GO" id="GO:0015108">
    <property type="term" value="F:chloride transmembrane transporter activity"/>
    <property type="evidence" value="ECO:0007669"/>
    <property type="project" value="InterPro"/>
</dbReference>
<proteinExistence type="predicted"/>
<dbReference type="PANTHER" id="PTHR11689">
    <property type="entry name" value="CHLORIDE CHANNEL PROTEIN CLC FAMILY MEMBER"/>
    <property type="match status" value="1"/>
</dbReference>
<keyword evidence="4 7" id="KW-1133">Transmembrane helix</keyword>
<evidence type="ECO:0000256" key="2">
    <source>
        <dbReference type="ARBA" id="ARBA00022692"/>
    </source>
</evidence>
<evidence type="ECO:0000313" key="9">
    <source>
        <dbReference type="Proteomes" id="UP000281553"/>
    </source>
</evidence>
<keyword evidence="2 7" id="KW-0812">Transmembrane</keyword>
<evidence type="ECO:0000256" key="6">
    <source>
        <dbReference type="ARBA" id="ARBA00023136"/>
    </source>
</evidence>